<dbReference type="InterPro" id="IPR050300">
    <property type="entry name" value="GDXG_lipolytic_enzyme"/>
</dbReference>
<evidence type="ECO:0000313" key="4">
    <source>
        <dbReference type="Proteomes" id="UP001305498"/>
    </source>
</evidence>
<dbReference type="InterPro" id="IPR013094">
    <property type="entry name" value="AB_hydrolase_3"/>
</dbReference>
<dbReference type="Proteomes" id="UP001305498">
    <property type="component" value="Chromosome"/>
</dbReference>
<evidence type="ECO:0000259" key="2">
    <source>
        <dbReference type="Pfam" id="PF07859"/>
    </source>
</evidence>
<evidence type="ECO:0000256" key="1">
    <source>
        <dbReference type="ARBA" id="ARBA00022801"/>
    </source>
</evidence>
<sequence>MGAEDVTEPGGVGIDWIRREQRARARLGADAPGLALDERRRLARAVSDLLAEEAAAPVDERARIHEIALPGVAGESFARVYEPPGTPSSPPTQLFLHGGGFLFGGARERVNDALLSARSVATGLRIVSYEYALAPEHPYPAARDEVVRVFRLLHDRAEELRIDAERIGIGGMSAGGSVAASAALVLVREGGPVPFHASLEAPALSLRGIGERSADDAPHPAMAAQIAEYPALSAAYAPGAPDLAFVADADTVEGFPPTLLVLAEFDVLTDGALGFAQRLRAQGGHVRVHVRAGHVHGSPAATAISPEARSWQDLVARELREAYGTEGAGADAG</sequence>
<dbReference type="RefSeq" id="WP_317140215.1">
    <property type="nucleotide sequence ID" value="NZ_CP118157.1"/>
</dbReference>
<dbReference type="AlphaFoldDB" id="A0AA97I6D6"/>
<protein>
    <submittedName>
        <fullName evidence="3">Alpha/beta hydrolase</fullName>
    </submittedName>
</protein>
<keyword evidence="1 3" id="KW-0378">Hydrolase</keyword>
<name>A0AA97I6D6_9MICO</name>
<dbReference type="EMBL" id="CP118157">
    <property type="protein sequence ID" value="WOF23744.1"/>
    <property type="molecule type" value="Genomic_DNA"/>
</dbReference>
<dbReference type="GO" id="GO:0016787">
    <property type="term" value="F:hydrolase activity"/>
    <property type="evidence" value="ECO:0007669"/>
    <property type="project" value="UniProtKB-KW"/>
</dbReference>
<feature type="domain" description="Alpha/beta hydrolase fold-3" evidence="2">
    <location>
        <begin position="94"/>
        <end position="297"/>
    </location>
</feature>
<organism evidence="3 4">
    <name type="scientific">Microbacterium betulae</name>
    <dbReference type="NCBI Taxonomy" id="2981139"/>
    <lineage>
        <taxon>Bacteria</taxon>
        <taxon>Bacillati</taxon>
        <taxon>Actinomycetota</taxon>
        <taxon>Actinomycetes</taxon>
        <taxon>Micrococcales</taxon>
        <taxon>Microbacteriaceae</taxon>
        <taxon>Microbacterium</taxon>
    </lineage>
</organism>
<accession>A0AA97I6D6</accession>
<dbReference type="KEGG" id="mbet:N8K70_03435"/>
<dbReference type="InterPro" id="IPR029058">
    <property type="entry name" value="AB_hydrolase_fold"/>
</dbReference>
<dbReference type="Pfam" id="PF07859">
    <property type="entry name" value="Abhydrolase_3"/>
    <property type="match status" value="1"/>
</dbReference>
<evidence type="ECO:0000313" key="3">
    <source>
        <dbReference type="EMBL" id="WOF23744.1"/>
    </source>
</evidence>
<proteinExistence type="predicted"/>
<reference evidence="3 4" key="1">
    <citation type="submission" date="2023-02" db="EMBL/GenBank/DDBJ databases">
        <title>Microbacterium betulae sp. nov., isolated from birch wood.</title>
        <authorList>
            <person name="Pasciak M."/>
            <person name="Pawlik K.J."/>
            <person name="Martynowski D."/>
            <person name="Laczmanski L."/>
            <person name="Ciekot J."/>
            <person name="Szponar B."/>
            <person name="Wojcik-Fatla A."/>
            <person name="Mackiewicz B."/>
            <person name="Farian E."/>
            <person name="Cholewa G."/>
            <person name="Cholewa A."/>
            <person name="Dutkiewicz J."/>
        </authorList>
    </citation>
    <scope>NUCLEOTIDE SEQUENCE [LARGE SCALE GENOMIC DNA]</scope>
    <source>
        <strain evidence="3 4">AB</strain>
    </source>
</reference>
<dbReference type="PANTHER" id="PTHR48081">
    <property type="entry name" value="AB HYDROLASE SUPERFAMILY PROTEIN C4A8.06C"/>
    <property type="match status" value="1"/>
</dbReference>
<gene>
    <name evidence="3" type="ORF">N8K70_03435</name>
</gene>
<dbReference type="Gene3D" id="3.40.50.1820">
    <property type="entry name" value="alpha/beta hydrolase"/>
    <property type="match status" value="1"/>
</dbReference>
<dbReference type="SUPFAM" id="SSF53474">
    <property type="entry name" value="alpha/beta-Hydrolases"/>
    <property type="match status" value="1"/>
</dbReference>
<keyword evidence="4" id="KW-1185">Reference proteome</keyword>